<organism evidence="11 12">
    <name type="scientific">Salix suchowensis</name>
    <dbReference type="NCBI Taxonomy" id="1278906"/>
    <lineage>
        <taxon>Eukaryota</taxon>
        <taxon>Viridiplantae</taxon>
        <taxon>Streptophyta</taxon>
        <taxon>Embryophyta</taxon>
        <taxon>Tracheophyta</taxon>
        <taxon>Spermatophyta</taxon>
        <taxon>Magnoliopsida</taxon>
        <taxon>eudicotyledons</taxon>
        <taxon>Gunneridae</taxon>
        <taxon>Pentapetalae</taxon>
        <taxon>rosids</taxon>
        <taxon>fabids</taxon>
        <taxon>Malpighiales</taxon>
        <taxon>Salicaceae</taxon>
        <taxon>Saliceae</taxon>
        <taxon>Salix</taxon>
    </lineage>
</organism>
<evidence type="ECO:0000313" key="11">
    <source>
        <dbReference type="EMBL" id="KAJ6392603.1"/>
    </source>
</evidence>
<evidence type="ECO:0000256" key="9">
    <source>
        <dbReference type="SAM" id="MobiDB-lite"/>
    </source>
</evidence>
<dbReference type="PROSITE" id="PS50942">
    <property type="entry name" value="ENTH"/>
    <property type="match status" value="1"/>
</dbReference>
<comment type="caution">
    <text evidence="11">The sequence shown here is derived from an EMBL/GenBank/DDBJ whole genome shotgun (WGS) entry which is preliminary data.</text>
</comment>
<keyword evidence="4" id="KW-0254">Endocytosis</keyword>
<dbReference type="PANTHER" id="PTHR22951">
    <property type="entry name" value="CLATHRIN ASSEMBLY PROTEIN"/>
    <property type="match status" value="1"/>
</dbReference>
<dbReference type="CDD" id="cd16987">
    <property type="entry name" value="ANTH_N_AP180_plant"/>
    <property type="match status" value="1"/>
</dbReference>
<dbReference type="InterPro" id="IPR011417">
    <property type="entry name" value="ANTH_dom"/>
</dbReference>
<keyword evidence="12" id="KW-1185">Reference proteome</keyword>
<dbReference type="Pfam" id="PF07651">
    <property type="entry name" value="ANTH"/>
    <property type="match status" value="1"/>
</dbReference>
<keyword evidence="8" id="KW-0968">Cytoplasmic vesicle</keyword>
<evidence type="ECO:0000313" key="12">
    <source>
        <dbReference type="Proteomes" id="UP001141253"/>
    </source>
</evidence>
<feature type="domain" description="ENTH" evidence="10">
    <location>
        <begin position="21"/>
        <end position="150"/>
    </location>
</feature>
<evidence type="ECO:0000256" key="7">
    <source>
        <dbReference type="ARBA" id="ARBA00023176"/>
    </source>
</evidence>
<name>A0ABQ9C2W4_9ROSI</name>
<feature type="region of interest" description="Disordered" evidence="9">
    <location>
        <begin position="107"/>
        <end position="127"/>
    </location>
</feature>
<dbReference type="SMART" id="SM00273">
    <property type="entry name" value="ENTH"/>
    <property type="match status" value="1"/>
</dbReference>
<dbReference type="InterPro" id="IPR008942">
    <property type="entry name" value="ENTH_VHS"/>
</dbReference>
<dbReference type="InterPro" id="IPR048050">
    <property type="entry name" value="ANTH_N_plant"/>
</dbReference>
<dbReference type="InterPro" id="IPR013809">
    <property type="entry name" value="ENTH"/>
</dbReference>
<evidence type="ECO:0000256" key="4">
    <source>
        <dbReference type="ARBA" id="ARBA00022583"/>
    </source>
</evidence>
<dbReference type="SUPFAM" id="SSF48464">
    <property type="entry name" value="ENTH/VHS domain"/>
    <property type="match status" value="1"/>
</dbReference>
<dbReference type="PANTHER" id="PTHR22951:SF62">
    <property type="entry name" value="ASSEMBLY PLANT-LIKE PROTEIN, PUTATIVE-RELATED"/>
    <property type="match status" value="1"/>
</dbReference>
<sequence length="181" mass="20548">MELRKAIGVVKDQTSISIAKVAANTSAELEVLVVKATSHYEDPADEKYYREIISLISSSRGYVNACVAAISRRISKTRDWIVSLKALMLIHRLSFLFFERKVREDERKSEEGGDGSGNRENGDDFEYGMAKRSKSYGDLGSREQKMEVTTIRQMKPERLLGILDQQSLEDVFYNVPFQNGK</sequence>
<accession>A0ABQ9C2W4</accession>
<dbReference type="Proteomes" id="UP001141253">
    <property type="component" value="Chromosome 1"/>
</dbReference>
<keyword evidence="7" id="KW-0168">Coated pit</keyword>
<comment type="subcellular location">
    <subcellularLocation>
        <location evidence="1">Cytoplasmic vesicle</location>
        <location evidence="1">Clathrin-coated vesicle</location>
    </subcellularLocation>
    <subcellularLocation>
        <location evidence="2">Golgi apparatus</location>
    </subcellularLocation>
    <subcellularLocation>
        <location evidence="3">Membrane</location>
        <location evidence="3">Clathrin-coated pit</location>
    </subcellularLocation>
</comment>
<evidence type="ECO:0000256" key="5">
    <source>
        <dbReference type="ARBA" id="ARBA00023034"/>
    </source>
</evidence>
<dbReference type="Gene3D" id="1.25.40.90">
    <property type="match status" value="1"/>
</dbReference>
<reference evidence="11" key="1">
    <citation type="submission" date="2022-10" db="EMBL/GenBank/DDBJ databases">
        <authorList>
            <person name="Hyden B.L."/>
            <person name="Feng K."/>
            <person name="Yates T."/>
            <person name="Jawdy S."/>
            <person name="Smart L.B."/>
            <person name="Muchero W."/>
        </authorList>
    </citation>
    <scope>NUCLEOTIDE SEQUENCE</scope>
    <source>
        <tissue evidence="11">Shoot tip</tissue>
    </source>
</reference>
<keyword evidence="6" id="KW-0472">Membrane</keyword>
<evidence type="ECO:0000256" key="1">
    <source>
        <dbReference type="ARBA" id="ARBA00004132"/>
    </source>
</evidence>
<evidence type="ECO:0000256" key="8">
    <source>
        <dbReference type="ARBA" id="ARBA00023329"/>
    </source>
</evidence>
<evidence type="ECO:0000256" key="2">
    <source>
        <dbReference type="ARBA" id="ARBA00004555"/>
    </source>
</evidence>
<keyword evidence="5" id="KW-0333">Golgi apparatus</keyword>
<dbReference type="EMBL" id="JAPFFI010000005">
    <property type="protein sequence ID" value="KAJ6392603.1"/>
    <property type="molecule type" value="Genomic_DNA"/>
</dbReference>
<reference evidence="11" key="2">
    <citation type="journal article" date="2023" name="Int. J. Mol. Sci.">
        <title>De Novo Assembly and Annotation of 11 Diverse Shrub Willow (Salix) Genomes Reveals Novel Gene Organization in Sex-Linked Regions.</title>
        <authorList>
            <person name="Hyden B."/>
            <person name="Feng K."/>
            <person name="Yates T.B."/>
            <person name="Jawdy S."/>
            <person name="Cereghino C."/>
            <person name="Smart L.B."/>
            <person name="Muchero W."/>
        </authorList>
    </citation>
    <scope>NUCLEOTIDE SEQUENCE</scope>
    <source>
        <tissue evidence="11">Shoot tip</tissue>
    </source>
</reference>
<protein>
    <recommendedName>
        <fullName evidence="10">ENTH domain-containing protein</fullName>
    </recommendedName>
</protein>
<evidence type="ECO:0000259" key="10">
    <source>
        <dbReference type="PROSITE" id="PS50942"/>
    </source>
</evidence>
<dbReference type="InterPro" id="IPR045192">
    <property type="entry name" value="AP180-like"/>
</dbReference>
<proteinExistence type="predicted"/>
<evidence type="ECO:0000256" key="3">
    <source>
        <dbReference type="ARBA" id="ARBA00004600"/>
    </source>
</evidence>
<evidence type="ECO:0000256" key="6">
    <source>
        <dbReference type="ARBA" id="ARBA00023136"/>
    </source>
</evidence>
<gene>
    <name evidence="11" type="ORF">OIU77_022162</name>
</gene>